<evidence type="ECO:0000256" key="2">
    <source>
        <dbReference type="SAM" id="MobiDB-lite"/>
    </source>
</evidence>
<keyword evidence="4" id="KW-1185">Reference proteome</keyword>
<name>A0A2I0J891_PUNGR</name>
<dbReference type="PANTHER" id="PTHR35358">
    <property type="entry name" value="OS06G0711100 PROTEIN"/>
    <property type="match status" value="1"/>
</dbReference>
<feature type="compositionally biased region" description="Low complexity" evidence="2">
    <location>
        <begin position="260"/>
        <end position="272"/>
    </location>
</feature>
<feature type="compositionally biased region" description="Basic and acidic residues" evidence="2">
    <location>
        <begin position="202"/>
        <end position="213"/>
    </location>
</feature>
<dbReference type="PANTHER" id="PTHR35358:SF7">
    <property type="entry name" value="EXPRESSED PROTEIN"/>
    <property type="match status" value="1"/>
</dbReference>
<evidence type="ECO:0000313" key="4">
    <source>
        <dbReference type="Proteomes" id="UP000233551"/>
    </source>
</evidence>
<dbReference type="EMBL" id="PGOL01001929">
    <property type="protein sequence ID" value="PKI52457.1"/>
    <property type="molecule type" value="Genomic_DNA"/>
</dbReference>
<dbReference type="Proteomes" id="UP000233551">
    <property type="component" value="Unassembled WGS sequence"/>
</dbReference>
<evidence type="ECO:0000256" key="1">
    <source>
        <dbReference type="SAM" id="Coils"/>
    </source>
</evidence>
<feature type="compositionally biased region" description="Polar residues" evidence="2">
    <location>
        <begin position="110"/>
        <end position="122"/>
    </location>
</feature>
<dbReference type="InterPro" id="IPR007942">
    <property type="entry name" value="PLipase-like"/>
</dbReference>
<feature type="region of interest" description="Disordered" evidence="2">
    <location>
        <begin position="33"/>
        <end position="67"/>
    </location>
</feature>
<feature type="region of interest" description="Disordered" evidence="2">
    <location>
        <begin position="181"/>
        <end position="285"/>
    </location>
</feature>
<accession>A0A2I0J891</accession>
<sequence length="480" mass="53355">MADRRLHPGCPNAGNPYHECVEDCYMKIANGKSHKSSKYSGHRSGGNEIVQRVPKERRTNRSCPKAGNPYHECGDHCFQNGTQADPRANRKQTGSAVGEAPISRRKNREPNSQIKPTSTELLDNNAKAPIVSAADSPSSTLQFPSKERESERVVEYSKPLSPPIRYSGEIKPEDFSFNKGQVRSSNSVPTSGNATPVLGLSPDRRTLKDHLKDSFATVDSSTVSKEDREEDTGNQYFSNELVPEKVADNNNGQVATEAVRGSMSSSISGNSRSFRDSDDDDEYNDDVQSVVSEARVSVGKYHVKSSVSSILQAILEKYGDIAENCQLESIAMRSYYLECVCFVVQELQSMSFMNLTKSKVKEMLAIIKDLESSHIEIGWLRVILDELSEVTEFVSQHHTVKAAKVKSDQGLASARRELEFQSLALAHKEQEVAELKERVAETEEQLRELEAEASKLDQTVSSLNSQIENFHFKSSLQELL</sequence>
<dbReference type="AlphaFoldDB" id="A0A2I0J891"/>
<organism evidence="3 4">
    <name type="scientific">Punica granatum</name>
    <name type="common">Pomegranate</name>
    <dbReference type="NCBI Taxonomy" id="22663"/>
    <lineage>
        <taxon>Eukaryota</taxon>
        <taxon>Viridiplantae</taxon>
        <taxon>Streptophyta</taxon>
        <taxon>Embryophyta</taxon>
        <taxon>Tracheophyta</taxon>
        <taxon>Spermatophyta</taxon>
        <taxon>Magnoliopsida</taxon>
        <taxon>eudicotyledons</taxon>
        <taxon>Gunneridae</taxon>
        <taxon>Pentapetalae</taxon>
        <taxon>rosids</taxon>
        <taxon>malvids</taxon>
        <taxon>Myrtales</taxon>
        <taxon>Lythraceae</taxon>
        <taxon>Punica</taxon>
    </lineage>
</organism>
<comment type="caution">
    <text evidence="3">The sequence shown here is derived from an EMBL/GenBank/DDBJ whole genome shotgun (WGS) entry which is preliminary data.</text>
</comment>
<feature type="coiled-coil region" evidence="1">
    <location>
        <begin position="411"/>
        <end position="466"/>
    </location>
</feature>
<evidence type="ECO:0000313" key="3">
    <source>
        <dbReference type="EMBL" id="PKI52457.1"/>
    </source>
</evidence>
<feature type="region of interest" description="Disordered" evidence="2">
    <location>
        <begin position="83"/>
        <end position="162"/>
    </location>
</feature>
<evidence type="ECO:0008006" key="5">
    <source>
        <dbReference type="Google" id="ProtNLM"/>
    </source>
</evidence>
<reference evidence="3 4" key="1">
    <citation type="submission" date="2017-11" db="EMBL/GenBank/DDBJ databases">
        <title>De-novo sequencing of pomegranate (Punica granatum L.) genome.</title>
        <authorList>
            <person name="Akparov Z."/>
            <person name="Amiraslanov A."/>
            <person name="Hajiyeva S."/>
            <person name="Abbasov M."/>
            <person name="Kaur K."/>
            <person name="Hamwieh A."/>
            <person name="Solovyev V."/>
            <person name="Salamov A."/>
            <person name="Braich B."/>
            <person name="Kosarev P."/>
            <person name="Mahmoud A."/>
            <person name="Hajiyev E."/>
            <person name="Babayeva S."/>
            <person name="Izzatullayeva V."/>
            <person name="Mammadov A."/>
            <person name="Mammadov A."/>
            <person name="Sharifova S."/>
            <person name="Ojaghi J."/>
            <person name="Eynullazada K."/>
            <person name="Bayramov B."/>
            <person name="Abdulazimova A."/>
            <person name="Shahmuradov I."/>
        </authorList>
    </citation>
    <scope>NUCLEOTIDE SEQUENCE [LARGE SCALE GENOMIC DNA]</scope>
    <source>
        <strain evidence="4">cv. AG2017</strain>
        <tissue evidence="3">Leaf</tissue>
    </source>
</reference>
<dbReference type="Pfam" id="PF05278">
    <property type="entry name" value="PEARLI-4"/>
    <property type="match status" value="1"/>
</dbReference>
<feature type="compositionally biased region" description="Basic and acidic residues" evidence="2">
    <location>
        <begin position="145"/>
        <end position="155"/>
    </location>
</feature>
<proteinExistence type="predicted"/>
<protein>
    <recommendedName>
        <fullName evidence="5">Phospholipase-like protein (PEARLI 4) family protein</fullName>
    </recommendedName>
</protein>
<keyword evidence="1" id="KW-0175">Coiled coil</keyword>
<feature type="compositionally biased region" description="Polar residues" evidence="2">
    <location>
        <begin position="181"/>
        <end position="194"/>
    </location>
</feature>
<gene>
    <name evidence="3" type="ORF">CRG98_027149</name>
</gene>